<dbReference type="GO" id="GO:0016616">
    <property type="term" value="F:oxidoreductase activity, acting on the CH-OH group of donors, NAD or NADP as acceptor"/>
    <property type="evidence" value="ECO:0007669"/>
    <property type="project" value="InterPro"/>
</dbReference>
<sequence>MQKTLAAARRAYRGLTFSPLPAEGSFTIVGSVAEAVCDVEFVQESAPELLELKQRLIAEASRVAAPETLVCSSTSGFLPSLLQAKAEHPGRVLVGHPSNPVYLLPLVEVCGGQLTDPRALERAWEIYRSLGMHPLVRRKEVDGCTASRLQEALWREALWLVHDDVATVQDVDDVVRLSFGLRYPALGLIQGSRITVAETNTRTAMQRLSLSFKKYWSKLTDVPEFTDAFLDKLTVQSDEQVGSMSLAELEKNATTASSAHCGVCAGRTMVQARRLRNGSVSWLNAVRCSPTSPTRCRCRRSSYRLLGWTSTATSRKDASSSSVVVAPSTC</sequence>
<gene>
    <name evidence="4" type="ORF">GPL20_25735</name>
</gene>
<organism evidence="4 5">
    <name type="scientific">Bradyrhizobium cajani</name>
    <dbReference type="NCBI Taxonomy" id="1928661"/>
    <lineage>
        <taxon>Bacteria</taxon>
        <taxon>Pseudomonadati</taxon>
        <taxon>Pseudomonadota</taxon>
        <taxon>Alphaproteobacteria</taxon>
        <taxon>Hyphomicrobiales</taxon>
        <taxon>Nitrobacteraceae</taxon>
        <taxon>Bradyrhizobium</taxon>
    </lineage>
</organism>
<protein>
    <submittedName>
        <fullName evidence="4">3-hydroxyacyl-CoA dehydrogenase</fullName>
    </submittedName>
</protein>
<proteinExistence type="predicted"/>
<dbReference type="GO" id="GO:0070403">
    <property type="term" value="F:NAD+ binding"/>
    <property type="evidence" value="ECO:0007669"/>
    <property type="project" value="InterPro"/>
</dbReference>
<comment type="caution">
    <text evidence="4">The sequence shown here is derived from an EMBL/GenBank/DDBJ whole genome shotgun (WGS) entry which is preliminary data.</text>
</comment>
<evidence type="ECO:0000256" key="1">
    <source>
        <dbReference type="ARBA" id="ARBA00023002"/>
    </source>
</evidence>
<dbReference type="InterPro" id="IPR036291">
    <property type="entry name" value="NAD(P)-bd_dom_sf"/>
</dbReference>
<evidence type="ECO:0000313" key="4">
    <source>
        <dbReference type="EMBL" id="MVT76408.1"/>
    </source>
</evidence>
<dbReference type="SUPFAM" id="SSF51735">
    <property type="entry name" value="NAD(P)-binding Rossmann-fold domains"/>
    <property type="match status" value="1"/>
</dbReference>
<evidence type="ECO:0000313" key="5">
    <source>
        <dbReference type="Proteomes" id="UP000449969"/>
    </source>
</evidence>
<reference evidence="4 5" key="1">
    <citation type="submission" date="2019-12" db="EMBL/GenBank/DDBJ databases">
        <title>Draft genome sequences Bradyrhizobium cajani AMBPC1010, Bradyrhizobium pachyrhizi AMBPC1040 and Bradyrhizobium yuanmingense ALSPC3051, three plant growth promoting strains isolated from nodules of Cajanus cajan L. in Dominican Republic.</title>
        <authorList>
            <person name="Flores-Felix J.D."/>
            <person name="Araujo J."/>
            <person name="Diaz-Alcantara C."/>
            <person name="Gonzalez-Andres F."/>
            <person name="Velazquez E."/>
        </authorList>
    </citation>
    <scope>NUCLEOTIDE SEQUENCE [LARGE SCALE GENOMIC DNA]</scope>
    <source>
        <strain evidence="4 5">1010</strain>
    </source>
</reference>
<dbReference type="InterPro" id="IPR006108">
    <property type="entry name" value="3HC_DH_C"/>
</dbReference>
<dbReference type="OrthoDB" id="9803287at2"/>
<keyword evidence="1" id="KW-0560">Oxidoreductase</keyword>
<dbReference type="Pfam" id="PF00725">
    <property type="entry name" value="3HCDH"/>
    <property type="match status" value="1"/>
</dbReference>
<feature type="domain" description="3-hydroxyacyl-CoA dehydrogenase C-terminal" evidence="2">
    <location>
        <begin position="146"/>
        <end position="208"/>
    </location>
</feature>
<name>A0A844TBE2_9BRAD</name>
<dbReference type="AlphaFoldDB" id="A0A844TBE2"/>
<dbReference type="PANTHER" id="PTHR48075:SF5">
    <property type="entry name" value="3-HYDROXYBUTYRYL-COA DEHYDROGENASE"/>
    <property type="match status" value="1"/>
</dbReference>
<dbReference type="Pfam" id="PF02737">
    <property type="entry name" value="3HCDH_N"/>
    <property type="match status" value="1"/>
</dbReference>
<dbReference type="InterPro" id="IPR008927">
    <property type="entry name" value="6-PGluconate_DH-like_C_sf"/>
</dbReference>
<dbReference type="SUPFAM" id="SSF48179">
    <property type="entry name" value="6-phosphogluconate dehydrogenase C-terminal domain-like"/>
    <property type="match status" value="1"/>
</dbReference>
<accession>A0A844TBE2</accession>
<evidence type="ECO:0000259" key="2">
    <source>
        <dbReference type="Pfam" id="PF00725"/>
    </source>
</evidence>
<dbReference type="RefSeq" id="WP_157332882.1">
    <property type="nucleotide sequence ID" value="NZ_JANADL010000028.1"/>
</dbReference>
<dbReference type="InterPro" id="IPR013328">
    <property type="entry name" value="6PGD_dom2"/>
</dbReference>
<dbReference type="EMBL" id="WQNE01000024">
    <property type="protein sequence ID" value="MVT76408.1"/>
    <property type="molecule type" value="Genomic_DNA"/>
</dbReference>
<dbReference type="Gene3D" id="3.40.50.720">
    <property type="entry name" value="NAD(P)-binding Rossmann-like Domain"/>
    <property type="match status" value="1"/>
</dbReference>
<evidence type="ECO:0000259" key="3">
    <source>
        <dbReference type="Pfam" id="PF02737"/>
    </source>
</evidence>
<keyword evidence="5" id="KW-1185">Reference proteome</keyword>
<dbReference type="Gene3D" id="1.10.1040.10">
    <property type="entry name" value="N-(1-d-carboxylethyl)-l-norvaline Dehydrogenase, domain 2"/>
    <property type="match status" value="1"/>
</dbReference>
<dbReference type="GO" id="GO:0006631">
    <property type="term" value="P:fatty acid metabolic process"/>
    <property type="evidence" value="ECO:0007669"/>
    <property type="project" value="InterPro"/>
</dbReference>
<dbReference type="PANTHER" id="PTHR48075">
    <property type="entry name" value="3-HYDROXYACYL-COA DEHYDROGENASE FAMILY PROTEIN"/>
    <property type="match status" value="1"/>
</dbReference>
<dbReference type="Proteomes" id="UP000449969">
    <property type="component" value="Unassembled WGS sequence"/>
</dbReference>
<feature type="domain" description="3-hydroxyacyl-CoA dehydrogenase NAD binding" evidence="3">
    <location>
        <begin position="29"/>
        <end position="137"/>
    </location>
</feature>
<dbReference type="InterPro" id="IPR006176">
    <property type="entry name" value="3-OHacyl-CoA_DH_NAD-bd"/>
</dbReference>